<dbReference type="PANTHER" id="PTHR30023:SF0">
    <property type="entry name" value="PENICILLIN-SENSITIVE CARBOXYPEPTIDASE A"/>
    <property type="match status" value="1"/>
</dbReference>
<dbReference type="AlphaFoldDB" id="A0A841KE21"/>
<evidence type="ECO:0000256" key="4">
    <source>
        <dbReference type="SAM" id="SignalP"/>
    </source>
</evidence>
<dbReference type="PANTHER" id="PTHR30023">
    <property type="entry name" value="D-ALANYL-D-ALANINE CARBOXYPEPTIDASE"/>
    <property type="match status" value="1"/>
</dbReference>
<dbReference type="NCBIfam" id="TIGR00666">
    <property type="entry name" value="PBP4"/>
    <property type="match status" value="1"/>
</dbReference>
<accession>A0A841KE21</accession>
<dbReference type="EC" id="3.4.16.4" evidence="5"/>
<dbReference type="OrthoDB" id="9802627at2"/>
<dbReference type="Gene3D" id="3.40.710.10">
    <property type="entry name" value="DD-peptidase/beta-lactamase superfamily"/>
    <property type="match status" value="2"/>
</dbReference>
<feature type="signal peptide" evidence="4">
    <location>
        <begin position="1"/>
        <end position="26"/>
    </location>
</feature>
<gene>
    <name evidence="5" type="ORF">HNQ86_000520</name>
</gene>
<evidence type="ECO:0000313" key="6">
    <source>
        <dbReference type="Proteomes" id="UP000560000"/>
    </source>
</evidence>
<sequence length="582" mass="61770">MNVTPAPTSLVLSRLLLALLPLALVACGESTAPVRPSPSPTPPAASSTALPAQASSTALAPAHTASAPRSVPTPMPSAHARMSDDIEAYLAQPRFSHATWGIDVLDLATGRTLYRHHAERLFIPASNAKLYTAALALHTLGPRYRFRTSLYATRKPSASGTLRGDLILYGRGDPSLGQGNDSHTPNEWADQLASALAARGVKRVTGNLIADDTYYAGPPFGAGWEASDLLSGFAAPVSALSVQGNTFTLNVGGNGACCTTSVDPLAADVRVINTLHRSAPGEYDPLGLYRAPGSDQLYVFGARAPSSAPRVFNLAAPDPARMAGGLLADALARHGIRLDGRVRTRHWPQPPTDEHDPHLFRITDVRSAPLGTLIQHMLKHSDNLYAQLLLMASGKHQAEIGTCLGQQHLPTLTAYWGVCAMRAMLRDAGIDAGSAYFEEGSGLSRKDRVTPTATVDLLRWLNRQRYASTLRLALPIAGVDGTLRYRLRGTVAENNLHAKTGTLRYAYTLSGYVRSANGQPLAFSIMLNGYARPADIDGRPTVGRATRDIDAIARIIAEYGHVPMPASSPASAASAANASQTP</sequence>
<dbReference type="SUPFAM" id="SSF56601">
    <property type="entry name" value="beta-lactamase/transpeptidase-like"/>
    <property type="match status" value="1"/>
</dbReference>
<dbReference type="Pfam" id="PF02113">
    <property type="entry name" value="Peptidase_S13"/>
    <property type="match status" value="1"/>
</dbReference>
<protein>
    <submittedName>
        <fullName evidence="5">D-alanyl-D-alanine carboxypeptidase/D-alanyl-D-alanine-endopeptidase (Penicillin-binding protein 4)</fullName>
        <ecNumber evidence="5">3.4.16.4</ecNumber>
        <ecNumber evidence="5">3.4.21.-</ecNumber>
    </submittedName>
</protein>
<dbReference type="RefSeq" id="WP_161782337.1">
    <property type="nucleotide sequence ID" value="NZ_JACHET010000001.1"/>
</dbReference>
<dbReference type="InterPro" id="IPR000667">
    <property type="entry name" value="Peptidase_S13"/>
</dbReference>
<evidence type="ECO:0000313" key="5">
    <source>
        <dbReference type="EMBL" id="MBB6183175.1"/>
    </source>
</evidence>
<comment type="caution">
    <text evidence="5">The sequence shown here is derived from an EMBL/GenBank/DDBJ whole genome shotgun (WGS) entry which is preliminary data.</text>
</comment>
<proteinExistence type="inferred from homology"/>
<dbReference type="GO" id="GO:0009002">
    <property type="term" value="F:serine-type D-Ala-D-Ala carboxypeptidase activity"/>
    <property type="evidence" value="ECO:0007669"/>
    <property type="project" value="UniProtKB-EC"/>
</dbReference>
<dbReference type="PRINTS" id="PR00922">
    <property type="entry name" value="DADACBPTASE3"/>
</dbReference>
<dbReference type="InterPro" id="IPR012338">
    <property type="entry name" value="Beta-lactam/transpept-like"/>
</dbReference>
<dbReference type="EC" id="3.4.21.-" evidence="5"/>
<evidence type="ECO:0000256" key="1">
    <source>
        <dbReference type="ARBA" id="ARBA00006096"/>
    </source>
</evidence>
<organism evidence="5 6">
    <name type="scientific">Oleiagrimonas soli</name>
    <dbReference type="NCBI Taxonomy" id="1543381"/>
    <lineage>
        <taxon>Bacteria</taxon>
        <taxon>Pseudomonadati</taxon>
        <taxon>Pseudomonadota</taxon>
        <taxon>Gammaproteobacteria</taxon>
        <taxon>Lysobacterales</taxon>
        <taxon>Rhodanobacteraceae</taxon>
        <taxon>Oleiagrimonas</taxon>
    </lineage>
</organism>
<keyword evidence="5" id="KW-0121">Carboxypeptidase</keyword>
<dbReference type="GO" id="GO:0006508">
    <property type="term" value="P:proteolysis"/>
    <property type="evidence" value="ECO:0007669"/>
    <property type="project" value="InterPro"/>
</dbReference>
<keyword evidence="4" id="KW-0732">Signal</keyword>
<dbReference type="Gene3D" id="3.50.80.20">
    <property type="entry name" value="D-Ala-D-Ala carboxypeptidase C, peptidase S13"/>
    <property type="match status" value="1"/>
</dbReference>
<feature type="region of interest" description="Disordered" evidence="3">
    <location>
        <begin position="30"/>
        <end position="79"/>
    </location>
</feature>
<keyword evidence="2 5" id="KW-0378">Hydrolase</keyword>
<dbReference type="Proteomes" id="UP000560000">
    <property type="component" value="Unassembled WGS sequence"/>
</dbReference>
<name>A0A841KE21_9GAMM</name>
<evidence type="ECO:0000256" key="3">
    <source>
        <dbReference type="SAM" id="MobiDB-lite"/>
    </source>
</evidence>
<feature type="compositionally biased region" description="Low complexity" evidence="3">
    <location>
        <begin position="44"/>
        <end position="62"/>
    </location>
</feature>
<comment type="similarity">
    <text evidence="1">Belongs to the peptidase S13 family.</text>
</comment>
<reference evidence="5 6" key="1">
    <citation type="submission" date="2020-08" db="EMBL/GenBank/DDBJ databases">
        <title>Genomic Encyclopedia of Type Strains, Phase IV (KMG-IV): sequencing the most valuable type-strain genomes for metagenomic binning, comparative biology and taxonomic classification.</title>
        <authorList>
            <person name="Goeker M."/>
        </authorList>
    </citation>
    <scope>NUCLEOTIDE SEQUENCE [LARGE SCALE GENOMIC DNA]</scope>
    <source>
        <strain evidence="5 6">DSM 107085</strain>
    </source>
</reference>
<evidence type="ECO:0000256" key="2">
    <source>
        <dbReference type="ARBA" id="ARBA00022801"/>
    </source>
</evidence>
<dbReference type="EMBL" id="JACHET010000001">
    <property type="protein sequence ID" value="MBB6183175.1"/>
    <property type="molecule type" value="Genomic_DNA"/>
</dbReference>
<keyword evidence="5" id="KW-0645">Protease</keyword>
<feature type="chain" id="PRO_5032537375" evidence="4">
    <location>
        <begin position="27"/>
        <end position="582"/>
    </location>
</feature>
<dbReference type="GO" id="GO:0000270">
    <property type="term" value="P:peptidoglycan metabolic process"/>
    <property type="evidence" value="ECO:0007669"/>
    <property type="project" value="TreeGrafter"/>
</dbReference>